<evidence type="ECO:0000259" key="1">
    <source>
        <dbReference type="Pfam" id="PF13847"/>
    </source>
</evidence>
<dbReference type="Pfam" id="PF13847">
    <property type="entry name" value="Methyltransf_31"/>
    <property type="match status" value="1"/>
</dbReference>
<dbReference type="EMBL" id="JAGKSQ010000006">
    <property type="protein sequence ID" value="MBP3952483.1"/>
    <property type="molecule type" value="Genomic_DNA"/>
</dbReference>
<gene>
    <name evidence="2" type="ORF">J7W16_15265</name>
</gene>
<organism evidence="2 3">
    <name type="scientific">Halalkalibacter suaedae</name>
    <dbReference type="NCBI Taxonomy" id="2822140"/>
    <lineage>
        <taxon>Bacteria</taxon>
        <taxon>Bacillati</taxon>
        <taxon>Bacillota</taxon>
        <taxon>Bacilli</taxon>
        <taxon>Bacillales</taxon>
        <taxon>Bacillaceae</taxon>
        <taxon>Halalkalibacter</taxon>
    </lineage>
</organism>
<dbReference type="InterPro" id="IPR029063">
    <property type="entry name" value="SAM-dependent_MTases_sf"/>
</dbReference>
<feature type="domain" description="Methyltransferase" evidence="1">
    <location>
        <begin position="48"/>
        <end position="124"/>
    </location>
</feature>
<sequence length="200" mass="23973">MQENYYDGVFNIKTKNDQKGFPDSAHYHRYEATPYLALDRLFDKYTITKTDKVIDFGCGKGRLNFYINHFFEANVVGIEMNEKLYIEALKNLDRYQKKNKKTDQIEFECCLAEEYEITSADNRFYFFNPFSVQIFMKVINNILRSVTNAKREVDIILYYPAKEYIYYLEHQTSFTLKEEIALNDIYGNNINERFLIYRLC</sequence>
<protein>
    <submittedName>
        <fullName evidence="2">Methyltransferase</fullName>
    </submittedName>
</protein>
<keyword evidence="2" id="KW-0808">Transferase</keyword>
<dbReference type="Proteomes" id="UP000678228">
    <property type="component" value="Unassembled WGS sequence"/>
</dbReference>
<reference evidence="2" key="1">
    <citation type="submission" date="2021-03" db="EMBL/GenBank/DDBJ databases">
        <title>Bacillus suaedae sp. nov., isolated from Suaeda aralocaspica.</title>
        <authorList>
            <person name="Lei R.F.R."/>
        </authorList>
    </citation>
    <scope>NUCLEOTIDE SEQUENCE</scope>
    <source>
        <strain evidence="2">YZJH907-2</strain>
    </source>
</reference>
<dbReference type="GO" id="GO:0008168">
    <property type="term" value="F:methyltransferase activity"/>
    <property type="evidence" value="ECO:0007669"/>
    <property type="project" value="UniProtKB-KW"/>
</dbReference>
<evidence type="ECO:0000313" key="3">
    <source>
        <dbReference type="Proteomes" id="UP000678228"/>
    </source>
</evidence>
<evidence type="ECO:0000313" key="2">
    <source>
        <dbReference type="EMBL" id="MBP3952483.1"/>
    </source>
</evidence>
<dbReference type="InterPro" id="IPR025714">
    <property type="entry name" value="Methyltranfer_dom"/>
</dbReference>
<dbReference type="CDD" id="cd02440">
    <property type="entry name" value="AdoMet_MTases"/>
    <property type="match status" value="1"/>
</dbReference>
<dbReference type="GO" id="GO:0032259">
    <property type="term" value="P:methylation"/>
    <property type="evidence" value="ECO:0007669"/>
    <property type="project" value="UniProtKB-KW"/>
</dbReference>
<comment type="caution">
    <text evidence="2">The sequence shown here is derived from an EMBL/GenBank/DDBJ whole genome shotgun (WGS) entry which is preliminary data.</text>
</comment>
<dbReference type="RefSeq" id="WP_210598231.1">
    <property type="nucleotide sequence ID" value="NZ_JAGKSQ010000006.1"/>
</dbReference>
<keyword evidence="2" id="KW-0489">Methyltransferase</keyword>
<dbReference type="AlphaFoldDB" id="A0A941ARF4"/>
<proteinExistence type="predicted"/>
<accession>A0A941ARF4</accession>
<keyword evidence="3" id="KW-1185">Reference proteome</keyword>
<dbReference type="SUPFAM" id="SSF53335">
    <property type="entry name" value="S-adenosyl-L-methionine-dependent methyltransferases"/>
    <property type="match status" value="1"/>
</dbReference>
<dbReference type="Gene3D" id="3.40.50.150">
    <property type="entry name" value="Vaccinia Virus protein VP39"/>
    <property type="match status" value="1"/>
</dbReference>
<name>A0A941ARF4_9BACI</name>